<evidence type="ECO:0000313" key="2">
    <source>
        <dbReference type="Proteomes" id="UP001153365"/>
    </source>
</evidence>
<proteinExistence type="predicted"/>
<keyword evidence="2" id="KW-1185">Reference proteome</keyword>
<dbReference type="AlphaFoldDB" id="A0AAV0B7T7"/>
<evidence type="ECO:0000313" key="1">
    <source>
        <dbReference type="EMBL" id="CAH7682514.1"/>
    </source>
</evidence>
<accession>A0AAV0B7T7</accession>
<gene>
    <name evidence="1" type="ORF">PPACK8108_LOCUS15458</name>
</gene>
<evidence type="ECO:0008006" key="3">
    <source>
        <dbReference type="Google" id="ProtNLM"/>
    </source>
</evidence>
<dbReference type="Proteomes" id="UP001153365">
    <property type="component" value="Unassembled WGS sequence"/>
</dbReference>
<protein>
    <recommendedName>
        <fullName evidence="3">JmjC domain-containing protein</fullName>
    </recommendedName>
</protein>
<sequence>MIEQSALFTLFLPFTQTEAPENSSNNLNSGSYERFCKNVLDPISVSNPFKVQIDAIAEEVQKMNQVASKIVLAVMSKLDGKPDDVHDEEYHTMIEGMLSNKEFRKTLPAGLVEQYYNLNCGYSRADQFGPTPSSLSESGNLNLFNGNLITILMNATKKATNATAAILGNHNKTTNPGTFLTASTVAMAPHPNSSPGLLSHSDLRRVFFAQPVNRLKPWVLSDNSVVSVPRPSSLQQNGEIFISDLRAVLNKVHEEENGGKKDLTSKIVKVLPAHEVMCPFTGVFHWACATARADIVL</sequence>
<reference evidence="1" key="1">
    <citation type="submission" date="2022-06" db="EMBL/GenBank/DDBJ databases">
        <authorList>
            <consortium name="SYNGENTA / RWTH Aachen University"/>
        </authorList>
    </citation>
    <scope>NUCLEOTIDE SEQUENCE</scope>
</reference>
<dbReference type="EMBL" id="CALTRL010004129">
    <property type="protein sequence ID" value="CAH7682514.1"/>
    <property type="molecule type" value="Genomic_DNA"/>
</dbReference>
<name>A0AAV0B7T7_PHAPC</name>
<comment type="caution">
    <text evidence="1">The sequence shown here is derived from an EMBL/GenBank/DDBJ whole genome shotgun (WGS) entry which is preliminary data.</text>
</comment>
<organism evidence="1 2">
    <name type="scientific">Phakopsora pachyrhizi</name>
    <name type="common">Asian soybean rust disease fungus</name>
    <dbReference type="NCBI Taxonomy" id="170000"/>
    <lineage>
        <taxon>Eukaryota</taxon>
        <taxon>Fungi</taxon>
        <taxon>Dikarya</taxon>
        <taxon>Basidiomycota</taxon>
        <taxon>Pucciniomycotina</taxon>
        <taxon>Pucciniomycetes</taxon>
        <taxon>Pucciniales</taxon>
        <taxon>Phakopsoraceae</taxon>
        <taxon>Phakopsora</taxon>
    </lineage>
</organism>